<evidence type="ECO:0000313" key="6">
    <source>
        <dbReference type="RefSeq" id="XP_034280306.1"/>
    </source>
</evidence>
<evidence type="ECO:0000256" key="1">
    <source>
        <dbReference type="ARBA" id="ARBA00004613"/>
    </source>
</evidence>
<dbReference type="KEGG" id="pgut:117669736"/>
<name>A0A6P9CMF9_PANGU</name>
<dbReference type="GO" id="GO:0008083">
    <property type="term" value="F:growth factor activity"/>
    <property type="evidence" value="ECO:0007669"/>
    <property type="project" value="UniProtKB-KW"/>
</dbReference>
<proteinExistence type="inferred from homology"/>
<dbReference type="GeneID" id="117669736"/>
<keyword evidence="2" id="KW-0964">Secreted</keyword>
<dbReference type="Gene3D" id="2.10.90.10">
    <property type="entry name" value="Cystine-knot cytokines"/>
    <property type="match status" value="1"/>
</dbReference>
<comment type="subcellular location">
    <subcellularLocation>
        <location evidence="1">Secreted</location>
    </subcellularLocation>
</comment>
<feature type="domain" description="TGF-beta family profile" evidence="4">
    <location>
        <begin position="137"/>
        <end position="267"/>
    </location>
</feature>
<keyword evidence="5" id="KW-1185">Reference proteome</keyword>
<comment type="similarity">
    <text evidence="3">Belongs to the TGF-beta family.</text>
</comment>
<evidence type="ECO:0000256" key="3">
    <source>
        <dbReference type="RuleBase" id="RU000354"/>
    </source>
</evidence>
<gene>
    <name evidence="6" type="primary">LOC117669736</name>
</gene>
<dbReference type="InterPro" id="IPR029034">
    <property type="entry name" value="Cystine-knot_cytokine"/>
</dbReference>
<dbReference type="SMART" id="SM00204">
    <property type="entry name" value="TGFB"/>
    <property type="match status" value="1"/>
</dbReference>
<dbReference type="Pfam" id="PF00019">
    <property type="entry name" value="TGF_beta"/>
    <property type="match status" value="1"/>
</dbReference>
<keyword evidence="3" id="KW-0339">Growth factor</keyword>
<evidence type="ECO:0000256" key="2">
    <source>
        <dbReference type="ARBA" id="ARBA00022525"/>
    </source>
</evidence>
<dbReference type="SUPFAM" id="SSF57501">
    <property type="entry name" value="Cystine-knot cytokines"/>
    <property type="match status" value="1"/>
</dbReference>
<sequence length="268" mass="30180">MRSLKNAKVTSGLEERQIKVSSQRPIASPFRRLACFRCPPVPISDSPSDPGAMFFLFFLHLLLASGVPSAGTSDLRKGDPTGEQQTREFSALTLNESCREQILQRARTVMCQLLRLDHPPRLTASMTHQVREQWAKEGRKSPEPSIGGQHLNITSNQTLVSQRGGCLQISQRVTLDDLGWQNWVLSPTSFTFTECLGCHCHRIKEETQLPLWSLACGLQEPSHQDQADAQQRRCCRPRKSPLPFLFLKEDGSLNLQTVRLAHDCHCRP</sequence>
<evidence type="ECO:0000313" key="5">
    <source>
        <dbReference type="Proteomes" id="UP001652622"/>
    </source>
</evidence>
<dbReference type="OMA" id="CHCHRIK"/>
<dbReference type="AlphaFoldDB" id="A0A6P9CMF9"/>
<dbReference type="InterPro" id="IPR001839">
    <property type="entry name" value="TGF-b_C"/>
</dbReference>
<organism evidence="5 6">
    <name type="scientific">Pantherophis guttatus</name>
    <name type="common">Corn snake</name>
    <name type="synonym">Elaphe guttata</name>
    <dbReference type="NCBI Taxonomy" id="94885"/>
    <lineage>
        <taxon>Eukaryota</taxon>
        <taxon>Metazoa</taxon>
        <taxon>Chordata</taxon>
        <taxon>Craniata</taxon>
        <taxon>Vertebrata</taxon>
        <taxon>Euteleostomi</taxon>
        <taxon>Lepidosauria</taxon>
        <taxon>Squamata</taxon>
        <taxon>Bifurcata</taxon>
        <taxon>Unidentata</taxon>
        <taxon>Episquamata</taxon>
        <taxon>Toxicofera</taxon>
        <taxon>Serpentes</taxon>
        <taxon>Colubroidea</taxon>
        <taxon>Colubridae</taxon>
        <taxon>Colubrinae</taxon>
        <taxon>Pantherophis</taxon>
    </lineage>
</organism>
<dbReference type="RefSeq" id="XP_034280306.1">
    <property type="nucleotide sequence ID" value="XM_034424415.2"/>
</dbReference>
<protein>
    <submittedName>
        <fullName evidence="6">Growth/differentiation factor 15-like</fullName>
    </submittedName>
</protein>
<reference evidence="6" key="1">
    <citation type="submission" date="2025-08" db="UniProtKB">
        <authorList>
            <consortium name="RefSeq"/>
        </authorList>
    </citation>
    <scope>IDENTIFICATION</scope>
    <source>
        <tissue evidence="6">Blood</tissue>
    </source>
</reference>
<dbReference type="CDD" id="cd19379">
    <property type="entry name" value="TGF_beta_GSDF"/>
    <property type="match status" value="1"/>
</dbReference>
<dbReference type="InParanoid" id="A0A6P9CMF9"/>
<dbReference type="GO" id="GO:0005576">
    <property type="term" value="C:extracellular region"/>
    <property type="evidence" value="ECO:0007669"/>
    <property type="project" value="UniProtKB-SubCell"/>
</dbReference>
<dbReference type="PROSITE" id="PS51362">
    <property type="entry name" value="TGF_BETA_2"/>
    <property type="match status" value="1"/>
</dbReference>
<accession>A0A6P9CMF9</accession>
<evidence type="ECO:0000259" key="4">
    <source>
        <dbReference type="PROSITE" id="PS51362"/>
    </source>
</evidence>
<dbReference type="Proteomes" id="UP001652622">
    <property type="component" value="Unplaced"/>
</dbReference>